<comment type="caution">
    <text evidence="1">The sequence shown here is derived from an EMBL/GenBank/DDBJ whole genome shotgun (WGS) entry which is preliminary data.</text>
</comment>
<proteinExistence type="predicted"/>
<sequence>MIIGFFFLCYSRQRYKIFYSNPFRIGSYGKIIIPKIKYFLYTRCSFQ</sequence>
<name>A0AB73AGJ9_BACFG</name>
<accession>A0AB73AGJ9</accession>
<evidence type="ECO:0008006" key="3">
    <source>
        <dbReference type="Google" id="ProtNLM"/>
    </source>
</evidence>
<protein>
    <recommendedName>
        <fullName evidence="3">Transmembrane protein</fullName>
    </recommendedName>
</protein>
<dbReference type="AlphaFoldDB" id="A0AB73AGJ9"/>
<evidence type="ECO:0000313" key="2">
    <source>
        <dbReference type="Proteomes" id="UP000021175"/>
    </source>
</evidence>
<reference evidence="1 2" key="1">
    <citation type="submission" date="2014-02" db="EMBL/GenBank/DDBJ databases">
        <authorList>
            <person name="Sears C."/>
            <person name="Carroll K."/>
            <person name="Sack B.R."/>
            <person name="Qadri F."/>
            <person name="Myers L.L."/>
            <person name="Chung G.-T."/>
            <person name="Escheverria P."/>
            <person name="Fraser C.M."/>
            <person name="Sadzewicz L."/>
            <person name="Shefchek K.A."/>
            <person name="Tallon L."/>
            <person name="Das S.P."/>
            <person name="Daugherty S."/>
            <person name="Mongodin E.F."/>
        </authorList>
    </citation>
    <scope>NUCLEOTIDE SEQUENCE [LARGE SCALE GENOMIC DNA]</scope>
    <source>
        <strain evidence="1 2">3783N1-6</strain>
    </source>
</reference>
<evidence type="ECO:0000313" key="1">
    <source>
        <dbReference type="EMBL" id="EYB08280.1"/>
    </source>
</evidence>
<dbReference type="EMBL" id="JGEU01000043">
    <property type="protein sequence ID" value="EYB08280.1"/>
    <property type="molecule type" value="Genomic_DNA"/>
</dbReference>
<organism evidence="1 2">
    <name type="scientific">Bacteroides fragilis str. 3783N1-6</name>
    <dbReference type="NCBI Taxonomy" id="1339310"/>
    <lineage>
        <taxon>Bacteria</taxon>
        <taxon>Pseudomonadati</taxon>
        <taxon>Bacteroidota</taxon>
        <taxon>Bacteroidia</taxon>
        <taxon>Bacteroidales</taxon>
        <taxon>Bacteroidaceae</taxon>
        <taxon>Bacteroides</taxon>
    </lineage>
</organism>
<dbReference type="Proteomes" id="UP000021175">
    <property type="component" value="Unassembled WGS sequence"/>
</dbReference>
<gene>
    <name evidence="1" type="ORF">M119_3509</name>
</gene>